<evidence type="ECO:0000256" key="2">
    <source>
        <dbReference type="ARBA" id="ARBA00022801"/>
    </source>
</evidence>
<name>L7LFT0_9ACTN</name>
<dbReference type="Gene3D" id="3.40.710.10">
    <property type="entry name" value="DD-peptidase/beta-lactamase superfamily"/>
    <property type="match status" value="2"/>
</dbReference>
<dbReference type="AlphaFoldDB" id="L7LFT0"/>
<sequence length="465" mass="47810">MKGLEVATTKPGRRRWRAVLLTTLSLLLAAALALGGFLAYNWYYLQPEPVPAGTPAQPAAASVDPRIRPVVPTAPAPTPEGVAAALRSGLRDPALGKLTGMVTDPLTGATLWTRNPDEPRTPASNAKILTAAAVLEQLDHSARLHTEVVAGRDGQVILVGGGDPTLTVQPEGADTLYTDAPRITELAAQLERTGTTITSVAVAPSSFTGPAMERTWDVDDIAGGDIAPITSLMVDGARTDPLDEFSPRSEESAMDAGRALAQALGLHGKVVEATPARSAKVLATVQSAPLSTRVGDMMRRSDNVLAETLAIELSIATGGPATIAGGAAAVLKVLRDKGFDTTGTVLRDASGLSTADRVPARLLDQLVSAAAGDRHPALRPMLDTFPVAAGTGTLADRFPTGNPGAGWVRAKTGTLTGVSSLTGIVQTVDGRVLTFALMSGGTSPADARPALDDLAGALRECGCRG</sequence>
<dbReference type="Proteomes" id="UP000053405">
    <property type="component" value="Unassembled WGS sequence"/>
</dbReference>
<dbReference type="OrthoDB" id="56883at2"/>
<comment type="similarity">
    <text evidence="1">Belongs to the peptidase S13 family.</text>
</comment>
<dbReference type="PRINTS" id="PR00922">
    <property type="entry name" value="DADACBPTASE3"/>
</dbReference>
<keyword evidence="2" id="KW-0378">Hydrolase</keyword>
<organism evidence="3 4">
    <name type="scientific">Gordonia hirsuta DSM 44140 = NBRC 16056</name>
    <dbReference type="NCBI Taxonomy" id="1121927"/>
    <lineage>
        <taxon>Bacteria</taxon>
        <taxon>Bacillati</taxon>
        <taxon>Actinomycetota</taxon>
        <taxon>Actinomycetes</taxon>
        <taxon>Mycobacteriales</taxon>
        <taxon>Gordoniaceae</taxon>
        <taxon>Gordonia</taxon>
    </lineage>
</organism>
<comment type="caution">
    <text evidence="3">The sequence shown here is derived from an EMBL/GenBank/DDBJ whole genome shotgun (WGS) entry which is preliminary data.</text>
</comment>
<dbReference type="PANTHER" id="PTHR30023">
    <property type="entry name" value="D-ALANYL-D-ALANINE CARBOXYPEPTIDASE"/>
    <property type="match status" value="1"/>
</dbReference>
<dbReference type="InterPro" id="IPR000667">
    <property type="entry name" value="Peptidase_S13"/>
</dbReference>
<gene>
    <name evidence="3" type="primary">dac</name>
    <name evidence="3" type="ORF">GOHSU_61_00040</name>
</gene>
<keyword evidence="4" id="KW-1185">Reference proteome</keyword>
<evidence type="ECO:0000256" key="1">
    <source>
        <dbReference type="ARBA" id="ARBA00006096"/>
    </source>
</evidence>
<dbReference type="eggNOG" id="COG2027">
    <property type="taxonomic scope" value="Bacteria"/>
</dbReference>
<dbReference type="GO" id="GO:0006508">
    <property type="term" value="P:proteolysis"/>
    <property type="evidence" value="ECO:0007669"/>
    <property type="project" value="InterPro"/>
</dbReference>
<keyword evidence="3" id="KW-0121">Carboxypeptidase</keyword>
<dbReference type="SUPFAM" id="SSF56601">
    <property type="entry name" value="beta-lactamase/transpeptidase-like"/>
    <property type="match status" value="1"/>
</dbReference>
<dbReference type="InterPro" id="IPR012338">
    <property type="entry name" value="Beta-lactam/transpept-like"/>
</dbReference>
<dbReference type="STRING" id="1121927.GOHSU_61_00040"/>
<protein>
    <submittedName>
        <fullName evidence="3">D-alanyl-D-alanine carboxypeptidase</fullName>
    </submittedName>
</protein>
<dbReference type="GO" id="GO:0000270">
    <property type="term" value="P:peptidoglycan metabolic process"/>
    <property type="evidence" value="ECO:0007669"/>
    <property type="project" value="TreeGrafter"/>
</dbReference>
<dbReference type="NCBIfam" id="TIGR00666">
    <property type="entry name" value="PBP4"/>
    <property type="match status" value="1"/>
</dbReference>
<dbReference type="GO" id="GO:0004185">
    <property type="term" value="F:serine-type carboxypeptidase activity"/>
    <property type="evidence" value="ECO:0007669"/>
    <property type="project" value="InterPro"/>
</dbReference>
<accession>L7LFT0</accession>
<dbReference type="PANTHER" id="PTHR30023:SF0">
    <property type="entry name" value="PENICILLIN-SENSITIVE CARBOXYPEPTIDASE A"/>
    <property type="match status" value="1"/>
</dbReference>
<reference evidence="3 4" key="1">
    <citation type="submission" date="2012-12" db="EMBL/GenBank/DDBJ databases">
        <title>Whole genome shotgun sequence of Gordonia hirsuta NBRC 16056.</title>
        <authorList>
            <person name="Isaki-Nakamura S."/>
            <person name="Hosoyama A."/>
            <person name="Tsuchikane K."/>
            <person name="Katsumata H."/>
            <person name="Baba S."/>
            <person name="Yamazaki S."/>
            <person name="Fujita N."/>
        </authorList>
    </citation>
    <scope>NUCLEOTIDE SEQUENCE [LARGE SCALE GENOMIC DNA]</scope>
    <source>
        <strain evidence="3 4">NBRC 16056</strain>
    </source>
</reference>
<evidence type="ECO:0000313" key="3">
    <source>
        <dbReference type="EMBL" id="GAC58937.1"/>
    </source>
</evidence>
<dbReference type="Pfam" id="PF02113">
    <property type="entry name" value="Peptidase_S13"/>
    <property type="match status" value="2"/>
</dbReference>
<keyword evidence="3" id="KW-0645">Protease</keyword>
<proteinExistence type="inferred from homology"/>
<dbReference type="EMBL" id="BANT01000061">
    <property type="protein sequence ID" value="GAC58937.1"/>
    <property type="molecule type" value="Genomic_DNA"/>
</dbReference>
<evidence type="ECO:0000313" key="4">
    <source>
        <dbReference type="Proteomes" id="UP000053405"/>
    </source>
</evidence>